<feature type="binding site" evidence="13">
    <location>
        <position position="188"/>
    </location>
    <ligand>
        <name>sn-glycerol 3-phosphate</name>
        <dbReference type="ChEBI" id="CHEBI:57597"/>
    </ligand>
</feature>
<comment type="caution">
    <text evidence="20">The sequence shown here is derived from an EMBL/GenBank/DDBJ whole genome shotgun (WGS) entry which is preliminary data.</text>
</comment>
<dbReference type="GO" id="GO:0006650">
    <property type="term" value="P:glycerophospholipid metabolic process"/>
    <property type="evidence" value="ECO:0007669"/>
    <property type="project" value="UniProtKB-UniRule"/>
</dbReference>
<dbReference type="AlphaFoldDB" id="A0A8I0AP02"/>
<dbReference type="Pfam" id="PF07479">
    <property type="entry name" value="NAD_Gly3P_dh_C"/>
    <property type="match status" value="1"/>
</dbReference>
<feature type="binding site" evidence="13">
    <location>
        <position position="252"/>
    </location>
    <ligand>
        <name>NADPH</name>
        <dbReference type="ChEBI" id="CHEBI:57783"/>
    </ligand>
</feature>
<dbReference type="InterPro" id="IPR006168">
    <property type="entry name" value="G3P_DH_NAD-dep"/>
</dbReference>
<dbReference type="InterPro" id="IPR013328">
    <property type="entry name" value="6PGD_dom2"/>
</dbReference>
<comment type="catalytic activity">
    <reaction evidence="9">
        <text>sn-glycerol 3-phosphate + NADP(+) = dihydroxyacetone phosphate + NADPH + H(+)</text>
        <dbReference type="Rhea" id="RHEA:11096"/>
        <dbReference type="ChEBI" id="CHEBI:15378"/>
        <dbReference type="ChEBI" id="CHEBI:57597"/>
        <dbReference type="ChEBI" id="CHEBI:57642"/>
        <dbReference type="ChEBI" id="CHEBI:57783"/>
        <dbReference type="ChEBI" id="CHEBI:58349"/>
        <dbReference type="EC" id="1.1.1.94"/>
    </reaction>
    <physiologicalReaction direction="right-to-left" evidence="9">
        <dbReference type="Rhea" id="RHEA:11098"/>
    </physiologicalReaction>
</comment>
<dbReference type="InterPro" id="IPR011128">
    <property type="entry name" value="G3P_DH_NAD-dep_N"/>
</dbReference>
<evidence type="ECO:0000256" key="14">
    <source>
        <dbReference type="PIRSR" id="PIRSR000114-1"/>
    </source>
</evidence>
<evidence type="ECO:0000256" key="11">
    <source>
        <dbReference type="ARBA" id="ARBA00069372"/>
    </source>
</evidence>
<evidence type="ECO:0000256" key="1">
    <source>
        <dbReference type="ARBA" id="ARBA00011009"/>
    </source>
</evidence>
<evidence type="ECO:0000259" key="19">
    <source>
        <dbReference type="Pfam" id="PF07479"/>
    </source>
</evidence>
<dbReference type="PROSITE" id="PS00957">
    <property type="entry name" value="NAD_G3PDH"/>
    <property type="match status" value="1"/>
</dbReference>
<dbReference type="GO" id="GO:0005975">
    <property type="term" value="P:carbohydrate metabolic process"/>
    <property type="evidence" value="ECO:0007669"/>
    <property type="project" value="InterPro"/>
</dbReference>
<dbReference type="SUPFAM" id="SSF51735">
    <property type="entry name" value="NAD(P)-binding Rossmann-fold domains"/>
    <property type="match status" value="1"/>
</dbReference>
<dbReference type="NCBIfam" id="NF000940">
    <property type="entry name" value="PRK00094.1-2"/>
    <property type="match status" value="1"/>
</dbReference>
<evidence type="ECO:0000256" key="4">
    <source>
        <dbReference type="ARBA" id="ARBA00023002"/>
    </source>
</evidence>
<keyword evidence="4 13" id="KW-0560">Oxidoreductase</keyword>
<dbReference type="UniPathway" id="UPA00940"/>
<feature type="binding site" evidence="15">
    <location>
        <position position="105"/>
    </location>
    <ligand>
        <name>substrate</name>
    </ligand>
</feature>
<feature type="binding site" evidence="16">
    <location>
        <position position="82"/>
    </location>
    <ligand>
        <name>NAD(+)</name>
        <dbReference type="ChEBI" id="CHEBI:57540"/>
    </ligand>
</feature>
<gene>
    <name evidence="13" type="primary">gpsA</name>
    <name evidence="20" type="ORF">H8S09_05620</name>
</gene>
<feature type="binding site" evidence="13">
    <location>
        <position position="105"/>
    </location>
    <ligand>
        <name>NADPH</name>
        <dbReference type="ChEBI" id="CHEBI:57783"/>
    </ligand>
</feature>
<feature type="binding site" evidence="13">
    <location>
        <position position="105"/>
    </location>
    <ligand>
        <name>sn-glycerol 3-phosphate</name>
        <dbReference type="ChEBI" id="CHEBI:57597"/>
    </ligand>
</feature>
<reference evidence="20 21" key="1">
    <citation type="submission" date="2020-08" db="EMBL/GenBank/DDBJ databases">
        <title>Genome public.</title>
        <authorList>
            <person name="Liu C."/>
            <person name="Sun Q."/>
        </authorList>
    </citation>
    <scope>NUCLEOTIDE SEQUENCE [LARGE SCALE GENOMIC DNA]</scope>
    <source>
        <strain evidence="20 21">NSJ-10</strain>
    </source>
</reference>
<dbReference type="Pfam" id="PF01210">
    <property type="entry name" value="NAD_Gly3P_dh_N"/>
    <property type="match status" value="1"/>
</dbReference>
<name>A0A8I0AP02_9FIRM</name>
<comment type="caution">
    <text evidence="13">Lacks conserved residue(s) required for the propagation of feature annotation.</text>
</comment>
<feature type="binding site" evidence="13">
    <location>
        <position position="253"/>
    </location>
    <ligand>
        <name>sn-glycerol 3-phosphate</name>
        <dbReference type="ChEBI" id="CHEBI:57597"/>
    </ligand>
</feature>
<feature type="binding site" evidence="13">
    <location>
        <position position="251"/>
    </location>
    <ligand>
        <name>sn-glycerol 3-phosphate</name>
        <dbReference type="ChEBI" id="CHEBI:57597"/>
    </ligand>
</feature>
<evidence type="ECO:0000256" key="12">
    <source>
        <dbReference type="ARBA" id="ARBA00080511"/>
    </source>
</evidence>
<dbReference type="FunFam" id="1.10.1040.10:FF:000001">
    <property type="entry name" value="Glycerol-3-phosphate dehydrogenase [NAD(P)+]"/>
    <property type="match status" value="1"/>
</dbReference>
<feature type="binding site" evidence="13">
    <location>
        <position position="278"/>
    </location>
    <ligand>
        <name>NADPH</name>
        <dbReference type="ChEBI" id="CHEBI:57783"/>
    </ligand>
</feature>
<dbReference type="InterPro" id="IPR036291">
    <property type="entry name" value="NAD(P)-bd_dom_sf"/>
</dbReference>
<dbReference type="RefSeq" id="WP_021943932.1">
    <property type="nucleotide sequence ID" value="NZ_JACOOX010000003.1"/>
</dbReference>
<dbReference type="PANTHER" id="PTHR11728">
    <property type="entry name" value="GLYCEROL-3-PHOSPHATE DEHYDROGENASE"/>
    <property type="match status" value="1"/>
</dbReference>
<dbReference type="PRINTS" id="PR00077">
    <property type="entry name" value="GPDHDRGNASE"/>
</dbReference>
<dbReference type="EC" id="1.1.1.94" evidence="10 13"/>
<feature type="binding site" evidence="13">
    <location>
        <position position="252"/>
    </location>
    <ligand>
        <name>sn-glycerol 3-phosphate</name>
        <dbReference type="ChEBI" id="CHEBI:57597"/>
    </ligand>
</feature>
<evidence type="ECO:0000256" key="3">
    <source>
        <dbReference type="ARBA" id="ARBA00022857"/>
    </source>
</evidence>
<dbReference type="InterPro" id="IPR006109">
    <property type="entry name" value="G3P_DH_NAD-dep_C"/>
</dbReference>
<evidence type="ECO:0000256" key="10">
    <source>
        <dbReference type="ARBA" id="ARBA00066687"/>
    </source>
</evidence>
<keyword evidence="13" id="KW-0963">Cytoplasm</keyword>
<keyword evidence="7 13" id="KW-0594">Phospholipid biosynthesis</keyword>
<dbReference type="NCBIfam" id="NF000941">
    <property type="entry name" value="PRK00094.1-3"/>
    <property type="match status" value="1"/>
</dbReference>
<dbReference type="GO" id="GO:0046168">
    <property type="term" value="P:glycerol-3-phosphate catabolic process"/>
    <property type="evidence" value="ECO:0007669"/>
    <property type="project" value="InterPro"/>
</dbReference>
<keyword evidence="2 13" id="KW-0444">Lipid biosynthesis</keyword>
<dbReference type="GO" id="GO:0008654">
    <property type="term" value="P:phospholipid biosynthetic process"/>
    <property type="evidence" value="ECO:0007669"/>
    <property type="project" value="UniProtKB-KW"/>
</dbReference>
<organism evidence="20 21">
    <name type="scientific">Coprococcus hominis</name>
    <name type="common">ex Liu et al. 2022</name>
    <dbReference type="NCBI Taxonomy" id="2763039"/>
    <lineage>
        <taxon>Bacteria</taxon>
        <taxon>Bacillati</taxon>
        <taxon>Bacillota</taxon>
        <taxon>Clostridia</taxon>
        <taxon>Lachnospirales</taxon>
        <taxon>Lachnospiraceae</taxon>
        <taxon>Coprococcus</taxon>
    </lineage>
</organism>
<comment type="similarity">
    <text evidence="1 13 17">Belongs to the NAD-dependent glycerol-3-phosphate dehydrogenase family.</text>
</comment>
<comment type="catalytic activity">
    <reaction evidence="13">
        <text>sn-glycerol 3-phosphate + NAD(+) = dihydroxyacetone phosphate + NADH + H(+)</text>
        <dbReference type="Rhea" id="RHEA:11092"/>
        <dbReference type="ChEBI" id="CHEBI:15378"/>
        <dbReference type="ChEBI" id="CHEBI:57540"/>
        <dbReference type="ChEBI" id="CHEBI:57597"/>
        <dbReference type="ChEBI" id="CHEBI:57642"/>
        <dbReference type="ChEBI" id="CHEBI:57945"/>
        <dbReference type="EC" id="1.1.1.94"/>
    </reaction>
</comment>
<dbReference type="PANTHER" id="PTHR11728:SF1">
    <property type="entry name" value="GLYCEROL-3-PHOSPHATE DEHYDROGENASE [NAD(+)] 2, CHLOROPLASTIC"/>
    <property type="match status" value="1"/>
</dbReference>
<evidence type="ECO:0000259" key="18">
    <source>
        <dbReference type="Pfam" id="PF01210"/>
    </source>
</evidence>
<dbReference type="GO" id="GO:0005829">
    <property type="term" value="C:cytosol"/>
    <property type="evidence" value="ECO:0007669"/>
    <property type="project" value="TreeGrafter"/>
</dbReference>
<feature type="binding site" evidence="13">
    <location>
        <position position="137"/>
    </location>
    <ligand>
        <name>NADPH</name>
        <dbReference type="ChEBI" id="CHEBI:57783"/>
    </ligand>
</feature>
<evidence type="ECO:0000256" key="5">
    <source>
        <dbReference type="ARBA" id="ARBA00023027"/>
    </source>
</evidence>
<feature type="binding site" evidence="13">
    <location>
        <position position="11"/>
    </location>
    <ligand>
        <name>NADPH</name>
        <dbReference type="ChEBI" id="CHEBI:57783"/>
    </ligand>
</feature>
<sequence>MIIGILGAGSWGSALANLLAGNGHDVTVWSIDEKEIEMLNTYREQRDRLPGVHLNETITFTTDLEQTIKGKKMIVCAVPSPFIRSTAKKIAPYITNDQLIVNVSKGIEEATLTPIVEIIESEIPGAKVAVLSGPSHAEEVGIGIPTTVVAGARDMDTAKLIQNTFMNDVFRVYTSTDVTGIELGGSVKNVIALAAGITDGLGFGDNTKAALMTRGMAEILRLGTAMGAHVETLAGLSGMGDLIVTCTSKHSRNRNAGYLIGQGKSYKEAMAEVKMVVEGVYSAKATLKLAKKYGVDMPIVEEVNKVLFEGKPAREAVVDLLTRDRKAEISVEE</sequence>
<feature type="binding site" evidence="13">
    <location>
        <position position="135"/>
    </location>
    <ligand>
        <name>sn-glycerol 3-phosphate</name>
        <dbReference type="ChEBI" id="CHEBI:57597"/>
    </ligand>
</feature>
<evidence type="ECO:0000256" key="2">
    <source>
        <dbReference type="ARBA" id="ARBA00022516"/>
    </source>
</evidence>
<keyword evidence="21" id="KW-1185">Reference proteome</keyword>
<evidence type="ECO:0000256" key="7">
    <source>
        <dbReference type="ARBA" id="ARBA00023209"/>
    </source>
</evidence>
<feature type="binding site" evidence="16">
    <location>
        <begin position="7"/>
        <end position="12"/>
    </location>
    <ligand>
        <name>NAD(+)</name>
        <dbReference type="ChEBI" id="CHEBI:57540"/>
    </ligand>
</feature>
<comment type="pathway">
    <text evidence="13">Membrane lipid metabolism; glycerophospholipid metabolism.</text>
</comment>
<evidence type="ECO:0000313" key="21">
    <source>
        <dbReference type="Proteomes" id="UP000615234"/>
    </source>
</evidence>
<dbReference type="GO" id="GO:0051287">
    <property type="term" value="F:NAD binding"/>
    <property type="evidence" value="ECO:0007669"/>
    <property type="project" value="InterPro"/>
</dbReference>
<dbReference type="Gene3D" id="1.10.1040.10">
    <property type="entry name" value="N-(1-d-carboxylethyl)-l-norvaline Dehydrogenase, domain 2"/>
    <property type="match status" value="1"/>
</dbReference>
<feature type="binding site" evidence="16">
    <location>
        <position position="137"/>
    </location>
    <ligand>
        <name>NAD(+)</name>
        <dbReference type="ChEBI" id="CHEBI:57540"/>
    </ligand>
</feature>
<evidence type="ECO:0000256" key="16">
    <source>
        <dbReference type="PIRSR" id="PIRSR000114-3"/>
    </source>
</evidence>
<evidence type="ECO:0000256" key="8">
    <source>
        <dbReference type="ARBA" id="ARBA00023264"/>
    </source>
</evidence>
<comment type="subcellular location">
    <subcellularLocation>
        <location evidence="13">Cytoplasm</location>
    </subcellularLocation>
</comment>
<keyword evidence="5 13" id="KW-0520">NAD</keyword>
<dbReference type="EMBL" id="JACOOX010000003">
    <property type="protein sequence ID" value="MBC5662375.1"/>
    <property type="molecule type" value="Genomic_DNA"/>
</dbReference>
<feature type="binding site" evidence="15">
    <location>
        <begin position="252"/>
        <end position="253"/>
    </location>
    <ligand>
        <name>substrate</name>
    </ligand>
</feature>
<evidence type="ECO:0000256" key="9">
    <source>
        <dbReference type="ARBA" id="ARBA00052716"/>
    </source>
</evidence>
<dbReference type="HAMAP" id="MF_00394">
    <property type="entry name" value="NAD_Glyc3P_dehydrog"/>
    <property type="match status" value="1"/>
</dbReference>
<keyword evidence="3 13" id="KW-0521">NADP</keyword>
<feature type="binding site" evidence="13">
    <location>
        <position position="133"/>
    </location>
    <ligand>
        <name>sn-glycerol 3-phosphate</name>
        <dbReference type="ChEBI" id="CHEBI:57597"/>
    </ligand>
</feature>
<feature type="binding site" evidence="13">
    <location>
        <position position="10"/>
    </location>
    <ligand>
        <name>NADPH</name>
        <dbReference type="ChEBI" id="CHEBI:57783"/>
    </ligand>
</feature>
<dbReference type="InterPro" id="IPR008927">
    <property type="entry name" value="6-PGluconate_DH-like_C_sf"/>
</dbReference>
<dbReference type="Gene3D" id="3.40.50.720">
    <property type="entry name" value="NAD(P)-binding Rossmann-like Domain"/>
    <property type="match status" value="1"/>
</dbReference>
<dbReference type="SUPFAM" id="SSF48179">
    <property type="entry name" value="6-phosphogluconate dehydrogenase C-terminal domain-like"/>
    <property type="match status" value="1"/>
</dbReference>
<feature type="binding site" evidence="13">
    <location>
        <position position="241"/>
    </location>
    <ligand>
        <name>sn-glycerol 3-phosphate</name>
        <dbReference type="ChEBI" id="CHEBI:57597"/>
    </ligand>
</feature>
<feature type="active site" description="Proton acceptor" evidence="13 14">
    <location>
        <position position="188"/>
    </location>
</feature>
<evidence type="ECO:0000256" key="15">
    <source>
        <dbReference type="PIRSR" id="PIRSR000114-2"/>
    </source>
</evidence>
<keyword evidence="13" id="KW-0547">Nucleotide-binding</keyword>
<feature type="domain" description="Glycerol-3-phosphate dehydrogenase NAD-dependent N-terminal" evidence="18">
    <location>
        <begin position="3"/>
        <end position="157"/>
    </location>
</feature>
<feature type="domain" description="Glycerol-3-phosphate dehydrogenase NAD-dependent C-terminal" evidence="19">
    <location>
        <begin position="177"/>
        <end position="317"/>
    </location>
</feature>
<dbReference type="GO" id="GO:0046167">
    <property type="term" value="P:glycerol-3-phosphate biosynthetic process"/>
    <property type="evidence" value="ECO:0007669"/>
    <property type="project" value="UniProtKB-UniRule"/>
</dbReference>
<dbReference type="GO" id="GO:0047952">
    <property type="term" value="F:glycerol-3-phosphate dehydrogenase [NAD(P)+] activity"/>
    <property type="evidence" value="ECO:0007669"/>
    <property type="project" value="UniProtKB-UniRule"/>
</dbReference>
<comment type="function">
    <text evidence="13">Catalyzes the reduction of the glycolytic intermediate dihydroxyacetone phosphate (DHAP) to sn-glycerol 3-phosphate (G3P), the key precursor for phospholipid synthesis.</text>
</comment>
<dbReference type="NCBIfam" id="NF000942">
    <property type="entry name" value="PRK00094.1-4"/>
    <property type="match status" value="1"/>
</dbReference>
<dbReference type="FunFam" id="3.40.50.720:FF:000019">
    <property type="entry name" value="Glycerol-3-phosphate dehydrogenase [NAD(P)+]"/>
    <property type="match status" value="1"/>
</dbReference>
<feature type="binding site" evidence="13">
    <location>
        <position position="276"/>
    </location>
    <ligand>
        <name>NADPH</name>
        <dbReference type="ChEBI" id="CHEBI:57783"/>
    </ligand>
</feature>
<feature type="binding site" evidence="16">
    <location>
        <position position="252"/>
    </location>
    <ligand>
        <name>NAD(+)</name>
        <dbReference type="ChEBI" id="CHEBI:57540"/>
    </ligand>
</feature>
<protein>
    <recommendedName>
        <fullName evidence="11 13">Glycerol-3-phosphate dehydrogenase [NAD(P)+]</fullName>
        <ecNumber evidence="10 13">1.1.1.94</ecNumber>
    </recommendedName>
    <alternativeName>
        <fullName evidence="13">NAD(P)(+)-dependent glycerol-3-phosphate dehydrogenase</fullName>
    </alternativeName>
    <alternativeName>
        <fullName evidence="12 13">NAD(P)H-dependent dihydroxyacetone-phosphate reductase</fullName>
    </alternativeName>
</protein>
<dbReference type="Proteomes" id="UP000615234">
    <property type="component" value="Unassembled WGS sequence"/>
</dbReference>
<evidence type="ECO:0000313" key="20">
    <source>
        <dbReference type="EMBL" id="MBC5662375.1"/>
    </source>
</evidence>
<dbReference type="PIRSF" id="PIRSF000114">
    <property type="entry name" value="Glycerol-3-P_dh"/>
    <property type="match status" value="1"/>
</dbReference>
<keyword evidence="8 13" id="KW-1208">Phospholipid metabolism</keyword>
<keyword evidence="6 13" id="KW-0443">Lipid metabolism</keyword>
<evidence type="ECO:0000256" key="13">
    <source>
        <dbReference type="HAMAP-Rule" id="MF_00394"/>
    </source>
</evidence>
<evidence type="ECO:0000256" key="17">
    <source>
        <dbReference type="RuleBase" id="RU000437"/>
    </source>
</evidence>
<proteinExistence type="inferred from homology"/>
<evidence type="ECO:0000256" key="6">
    <source>
        <dbReference type="ARBA" id="ARBA00023098"/>
    </source>
</evidence>
<accession>A0A8I0AP02</accession>